<dbReference type="KEGG" id="hmn:HM131_04690"/>
<sequence length="79" mass="9124">MNVPVGPLTGPLKKYQLIIDEIIAEWGIGRKEEFRREGIIAIYRAIDNLRTTISGALNDAYIEWSIREHFRSLLPQNDQ</sequence>
<keyword evidence="2" id="KW-1185">Reference proteome</keyword>
<reference evidence="1 2" key="1">
    <citation type="submission" date="2017-04" db="EMBL/GenBank/DDBJ databases">
        <title>The whole genome sequencing and assembly of Halobacillus mangrovi strain.</title>
        <authorList>
            <person name="Lee S.-J."/>
            <person name="Park M.-K."/>
            <person name="Kim J.-Y."/>
            <person name="Lee Y.-J."/>
            <person name="Yi H."/>
            <person name="Bahn Y.-S."/>
            <person name="Kim J.F."/>
            <person name="Lee D.-W."/>
        </authorList>
    </citation>
    <scope>NUCLEOTIDE SEQUENCE [LARGE SCALE GENOMIC DNA]</scope>
    <source>
        <strain evidence="1 2">KTB 131</strain>
    </source>
</reference>
<dbReference type="OrthoDB" id="2971762at2"/>
<name>A0A1W5ZSD0_9BACI</name>
<evidence type="ECO:0000313" key="1">
    <source>
        <dbReference type="EMBL" id="ARI76175.1"/>
    </source>
</evidence>
<organism evidence="1 2">
    <name type="scientific">Halobacillus mangrovi</name>
    <dbReference type="NCBI Taxonomy" id="402384"/>
    <lineage>
        <taxon>Bacteria</taxon>
        <taxon>Bacillati</taxon>
        <taxon>Bacillota</taxon>
        <taxon>Bacilli</taxon>
        <taxon>Bacillales</taxon>
        <taxon>Bacillaceae</taxon>
        <taxon>Halobacillus</taxon>
    </lineage>
</organism>
<proteinExistence type="predicted"/>
<dbReference type="RefSeq" id="WP_085028449.1">
    <property type="nucleotide sequence ID" value="NZ_CP020772.1"/>
</dbReference>
<dbReference type="EMBL" id="CP020772">
    <property type="protein sequence ID" value="ARI76175.1"/>
    <property type="molecule type" value="Genomic_DNA"/>
</dbReference>
<dbReference type="AlphaFoldDB" id="A0A1W5ZSD0"/>
<protein>
    <submittedName>
        <fullName evidence="1">Uncharacterized protein</fullName>
    </submittedName>
</protein>
<gene>
    <name evidence="1" type="ORF">HM131_04690</name>
</gene>
<dbReference type="Proteomes" id="UP000192527">
    <property type="component" value="Chromosome"/>
</dbReference>
<accession>A0A1W5ZSD0</accession>
<evidence type="ECO:0000313" key="2">
    <source>
        <dbReference type="Proteomes" id="UP000192527"/>
    </source>
</evidence>